<dbReference type="InterPro" id="IPR011990">
    <property type="entry name" value="TPR-like_helical_dom_sf"/>
</dbReference>
<feature type="signal peptide" evidence="1">
    <location>
        <begin position="1"/>
        <end position="16"/>
    </location>
</feature>
<name>A0ABQ2GDI9_9DEIO</name>
<organism evidence="2 3">
    <name type="scientific">Deinococcus aerolatus</name>
    <dbReference type="NCBI Taxonomy" id="522487"/>
    <lineage>
        <taxon>Bacteria</taxon>
        <taxon>Thermotogati</taxon>
        <taxon>Deinococcota</taxon>
        <taxon>Deinococci</taxon>
        <taxon>Deinococcales</taxon>
        <taxon>Deinococcaceae</taxon>
        <taxon>Deinococcus</taxon>
    </lineage>
</organism>
<evidence type="ECO:0000313" key="2">
    <source>
        <dbReference type="EMBL" id="GGL87404.1"/>
    </source>
</evidence>
<keyword evidence="1" id="KW-0732">Signal</keyword>
<dbReference type="EMBL" id="BMOL01000013">
    <property type="protein sequence ID" value="GGL87404.1"/>
    <property type="molecule type" value="Genomic_DNA"/>
</dbReference>
<proteinExistence type="predicted"/>
<dbReference type="Gene3D" id="1.25.40.10">
    <property type="entry name" value="Tetratricopeptide repeat domain"/>
    <property type="match status" value="1"/>
</dbReference>
<dbReference type="Proteomes" id="UP000639973">
    <property type="component" value="Unassembled WGS sequence"/>
</dbReference>
<dbReference type="SUPFAM" id="SSF48452">
    <property type="entry name" value="TPR-like"/>
    <property type="match status" value="1"/>
</dbReference>
<keyword evidence="3" id="KW-1185">Reference proteome</keyword>
<evidence type="ECO:0008006" key="4">
    <source>
        <dbReference type="Google" id="ProtNLM"/>
    </source>
</evidence>
<sequence length="236" mass="25171">MLIAVWLGAVSLAAPADDALAALMKGQPDVAVRLLRGSRDAPGLSLLSRAYVGQSLFISSGDERHKLYAAAESAARAALAADTRSAEAHVELANALGLQLQGAGAVQAARTGLEIRTLFQQAVELDPAQARAWMGLGTWHAQALGLGALVKLATGANEATMRACHQRAITLVPNEVFFRLSYADSLLLLAKNDAPRAATLRREARGLLESALALTPQTFWQQYDQTLVRERLRALP</sequence>
<evidence type="ECO:0000256" key="1">
    <source>
        <dbReference type="SAM" id="SignalP"/>
    </source>
</evidence>
<feature type="chain" id="PRO_5047163714" description="Tetratricopeptide repeat-containing protein" evidence="1">
    <location>
        <begin position="17"/>
        <end position="236"/>
    </location>
</feature>
<gene>
    <name evidence="2" type="ORF">GCM10010840_26660</name>
</gene>
<comment type="caution">
    <text evidence="2">The sequence shown here is derived from an EMBL/GenBank/DDBJ whole genome shotgun (WGS) entry which is preliminary data.</text>
</comment>
<protein>
    <recommendedName>
        <fullName evidence="4">Tetratricopeptide repeat-containing protein</fullName>
    </recommendedName>
</protein>
<evidence type="ECO:0000313" key="3">
    <source>
        <dbReference type="Proteomes" id="UP000639973"/>
    </source>
</evidence>
<accession>A0ABQ2GDI9</accession>
<reference evidence="3" key="1">
    <citation type="journal article" date="2019" name="Int. J. Syst. Evol. Microbiol.">
        <title>The Global Catalogue of Microorganisms (GCM) 10K type strain sequencing project: providing services to taxonomists for standard genome sequencing and annotation.</title>
        <authorList>
            <consortium name="The Broad Institute Genomics Platform"/>
            <consortium name="The Broad Institute Genome Sequencing Center for Infectious Disease"/>
            <person name="Wu L."/>
            <person name="Ma J."/>
        </authorList>
    </citation>
    <scope>NUCLEOTIDE SEQUENCE [LARGE SCALE GENOMIC DNA]</scope>
    <source>
        <strain evidence="3">JCM 15442</strain>
    </source>
</reference>